<protein>
    <submittedName>
        <fullName evidence="1">Uncharacterized protein</fullName>
    </submittedName>
</protein>
<proteinExistence type="predicted"/>
<evidence type="ECO:0000313" key="1">
    <source>
        <dbReference type="EMBL" id="KAF3602938.1"/>
    </source>
</evidence>
<dbReference type="EMBL" id="QGKX02000004">
    <property type="protein sequence ID" value="KAF3602938.1"/>
    <property type="molecule type" value="Genomic_DNA"/>
</dbReference>
<reference evidence="1" key="1">
    <citation type="submission" date="2019-12" db="EMBL/GenBank/DDBJ databases">
        <title>Genome sequencing and annotation of Brassica cretica.</title>
        <authorList>
            <person name="Studholme D.J."/>
            <person name="Sarris P."/>
        </authorList>
    </citation>
    <scope>NUCLEOTIDE SEQUENCE</scope>
    <source>
        <strain evidence="1">PFS-109/04</strain>
        <tissue evidence="1">Leaf</tissue>
    </source>
</reference>
<dbReference type="Proteomes" id="UP000712600">
    <property type="component" value="Unassembled WGS sequence"/>
</dbReference>
<organism evidence="1 2">
    <name type="scientific">Brassica cretica</name>
    <name type="common">Mustard</name>
    <dbReference type="NCBI Taxonomy" id="69181"/>
    <lineage>
        <taxon>Eukaryota</taxon>
        <taxon>Viridiplantae</taxon>
        <taxon>Streptophyta</taxon>
        <taxon>Embryophyta</taxon>
        <taxon>Tracheophyta</taxon>
        <taxon>Spermatophyta</taxon>
        <taxon>Magnoliopsida</taxon>
        <taxon>eudicotyledons</taxon>
        <taxon>Gunneridae</taxon>
        <taxon>Pentapetalae</taxon>
        <taxon>rosids</taxon>
        <taxon>malvids</taxon>
        <taxon>Brassicales</taxon>
        <taxon>Brassicaceae</taxon>
        <taxon>Brassiceae</taxon>
        <taxon>Brassica</taxon>
    </lineage>
</organism>
<sequence>MRRGGNKSLQCAVIIGWMGVERDIGGLGSSLSVLYRLWYRPNLDGLVLTEPRLVLGGCVLLLTEYGAVEPISDRAGWIRWMGSRKTARKECMDGLSDNKAPRQ</sequence>
<evidence type="ECO:0000313" key="2">
    <source>
        <dbReference type="Proteomes" id="UP000712600"/>
    </source>
</evidence>
<dbReference type="AlphaFoldDB" id="A0A8S9SQ82"/>
<gene>
    <name evidence="1" type="ORF">F2Q69_00037750</name>
</gene>
<accession>A0A8S9SQ82</accession>
<name>A0A8S9SQ82_BRACR</name>
<comment type="caution">
    <text evidence="1">The sequence shown here is derived from an EMBL/GenBank/DDBJ whole genome shotgun (WGS) entry which is preliminary data.</text>
</comment>